<dbReference type="Proteomes" id="UP001521137">
    <property type="component" value="Unassembled WGS sequence"/>
</dbReference>
<name>A0ABS9D6E2_9ALTE</name>
<dbReference type="InterPro" id="IPR012902">
    <property type="entry name" value="N_methyl_site"/>
</dbReference>
<organism evidence="2 3">
    <name type="scientific">Paraglaciecola algarum</name>
    <dbReference type="NCBI Taxonomy" id="3050085"/>
    <lineage>
        <taxon>Bacteria</taxon>
        <taxon>Pseudomonadati</taxon>
        <taxon>Pseudomonadota</taxon>
        <taxon>Gammaproteobacteria</taxon>
        <taxon>Alteromonadales</taxon>
        <taxon>Alteromonadaceae</taxon>
        <taxon>Paraglaciecola</taxon>
    </lineage>
</organism>
<keyword evidence="1" id="KW-0812">Transmembrane</keyword>
<comment type="caution">
    <text evidence="2">The sequence shown here is derived from an EMBL/GenBank/DDBJ whole genome shotgun (WGS) entry which is preliminary data.</text>
</comment>
<gene>
    <name evidence="2" type="ORF">L0668_10010</name>
</gene>
<proteinExistence type="predicted"/>
<keyword evidence="1" id="KW-1133">Transmembrane helix</keyword>
<evidence type="ECO:0000313" key="2">
    <source>
        <dbReference type="EMBL" id="MCF2948441.1"/>
    </source>
</evidence>
<feature type="transmembrane region" description="Helical" evidence="1">
    <location>
        <begin position="6"/>
        <end position="30"/>
    </location>
</feature>
<protein>
    <submittedName>
        <fullName evidence="2">Prepilin-type N-terminal cleavage/methylation domain-containing protein</fullName>
    </submittedName>
</protein>
<dbReference type="Pfam" id="PF07963">
    <property type="entry name" value="N_methyl"/>
    <property type="match status" value="1"/>
</dbReference>
<dbReference type="PROSITE" id="PS00409">
    <property type="entry name" value="PROKAR_NTER_METHYL"/>
    <property type="match status" value="1"/>
</dbReference>
<evidence type="ECO:0000256" key="1">
    <source>
        <dbReference type="SAM" id="Phobius"/>
    </source>
</evidence>
<accession>A0ABS9D6E2</accession>
<dbReference type="RefSeq" id="WP_235312226.1">
    <property type="nucleotide sequence ID" value="NZ_JAKGAS010000004.1"/>
</dbReference>
<reference evidence="2 3" key="1">
    <citation type="submission" date="2022-01" db="EMBL/GenBank/DDBJ databases">
        <title>Paraglaciecola sp. G1-23.</title>
        <authorList>
            <person name="Jin M.S."/>
            <person name="Han D.M."/>
            <person name="Kim H.M."/>
            <person name="Jeon C.O."/>
        </authorList>
    </citation>
    <scope>NUCLEOTIDE SEQUENCE [LARGE SCALE GENOMIC DNA]</scope>
    <source>
        <strain evidence="2 3">G1-23</strain>
    </source>
</reference>
<sequence>MSKSNSGMTLIEVLIASVILFIAIASVSVVSRTNTLYKQRLELAVVESASIDFIMDEISFYLEFSSETSGQVITENIEYDWEAVLVTKKAIASSIELNVGEVVAERGFLYLYQVSFTHAATKKKTRRFDKVIWRPS</sequence>
<keyword evidence="1" id="KW-0472">Membrane</keyword>
<keyword evidence="3" id="KW-1185">Reference proteome</keyword>
<evidence type="ECO:0000313" key="3">
    <source>
        <dbReference type="Proteomes" id="UP001521137"/>
    </source>
</evidence>
<dbReference type="EMBL" id="JAKGAS010000004">
    <property type="protein sequence ID" value="MCF2948441.1"/>
    <property type="molecule type" value="Genomic_DNA"/>
</dbReference>